<evidence type="ECO:0000313" key="4">
    <source>
        <dbReference type="Proteomes" id="UP000244930"/>
    </source>
</evidence>
<keyword evidence="2" id="KW-0812">Transmembrane</keyword>
<keyword evidence="2" id="KW-1133">Transmembrane helix</keyword>
<feature type="region of interest" description="Disordered" evidence="1">
    <location>
        <begin position="94"/>
        <end position="114"/>
    </location>
</feature>
<keyword evidence="2" id="KW-0472">Membrane</keyword>
<proteinExistence type="predicted"/>
<organism evidence="3 4">
    <name type="scientific">Parazoarcus communis</name>
    <dbReference type="NCBI Taxonomy" id="41977"/>
    <lineage>
        <taxon>Bacteria</taxon>
        <taxon>Pseudomonadati</taxon>
        <taxon>Pseudomonadota</taxon>
        <taxon>Betaproteobacteria</taxon>
        <taxon>Rhodocyclales</taxon>
        <taxon>Zoogloeaceae</taxon>
        <taxon>Parazoarcus</taxon>
    </lineage>
</organism>
<dbReference type="KEGG" id="acom:CEW83_05210"/>
<dbReference type="Proteomes" id="UP000244930">
    <property type="component" value="Chromosome"/>
</dbReference>
<sequence length="114" mass="12370">MIENGLLPRDCAAPGQDSGLACTLKWLLVQTFHQQRMGWFSLVCGGLAFMLSCRRLAWAGWLSGIGGLLLYSYDYAAVGGLLSLLVLLRPRKRGQGEYEAGEQPGDGLRVGGLR</sequence>
<gene>
    <name evidence="3" type="ORF">CEW83_05210</name>
</gene>
<name>A0A2U8GV20_9RHOO</name>
<feature type="transmembrane region" description="Helical" evidence="2">
    <location>
        <begin position="69"/>
        <end position="88"/>
    </location>
</feature>
<protein>
    <submittedName>
        <fullName evidence="3">Uncharacterized protein</fullName>
    </submittedName>
</protein>
<evidence type="ECO:0000313" key="3">
    <source>
        <dbReference type="EMBL" id="AWI77522.1"/>
    </source>
</evidence>
<evidence type="ECO:0000256" key="1">
    <source>
        <dbReference type="SAM" id="MobiDB-lite"/>
    </source>
</evidence>
<dbReference type="EMBL" id="CP022187">
    <property type="protein sequence ID" value="AWI77522.1"/>
    <property type="molecule type" value="Genomic_DNA"/>
</dbReference>
<accession>A0A2U8GV20</accession>
<evidence type="ECO:0000256" key="2">
    <source>
        <dbReference type="SAM" id="Phobius"/>
    </source>
</evidence>
<keyword evidence="4" id="KW-1185">Reference proteome</keyword>
<reference evidence="3 4" key="1">
    <citation type="submission" date="2017-06" db="EMBL/GenBank/DDBJ databases">
        <title>Azoarcus.</title>
        <authorList>
            <person name="Woo J.-H."/>
            <person name="Kim H.-S."/>
        </authorList>
    </citation>
    <scope>NUCLEOTIDE SEQUENCE [LARGE SCALE GENOMIC DNA]</scope>
    <source>
        <strain evidence="3 4">TSPY31</strain>
    </source>
</reference>
<dbReference type="AlphaFoldDB" id="A0A2U8GV20"/>
<feature type="transmembrane region" description="Helical" evidence="2">
    <location>
        <begin position="37"/>
        <end position="57"/>
    </location>
</feature>